<evidence type="ECO:0008006" key="4">
    <source>
        <dbReference type="Google" id="ProtNLM"/>
    </source>
</evidence>
<proteinExistence type="predicted"/>
<evidence type="ECO:0000313" key="3">
    <source>
        <dbReference type="Proteomes" id="UP001164929"/>
    </source>
</evidence>
<sequence length="227" mass="25897">MVCLMLVISRRPSSGHILEALHIDPASGVSPDNDKSTKVSKPAVSASSGLAKLAKASTSGGPLKQQQGEKKETPQERLKRIMSKQLNKQIKKDTATEMAKKREQERHRQEKLAETNQLSRYRHRSHSRSRSPPRRHRSSRSPSRSSRRYHSRSRSPSRSRTRTRSRSRSHSYSRSPRGNGFPLTVLNEGRLRPPWWTMSGFYWAWTIEIVRSGKEVEIIESGLGFVC</sequence>
<feature type="compositionally biased region" description="Basic and acidic residues" evidence="1">
    <location>
        <begin position="67"/>
        <end position="79"/>
    </location>
</feature>
<protein>
    <recommendedName>
        <fullName evidence="4">CLK4-associating serine/arginine rich protein</fullName>
    </recommendedName>
</protein>
<name>A0AAD6VVV5_9ROSI</name>
<gene>
    <name evidence="2" type="ORF">NC653_018704</name>
</gene>
<dbReference type="Proteomes" id="UP001164929">
    <property type="component" value="Chromosome 7"/>
</dbReference>
<feature type="compositionally biased region" description="Low complexity" evidence="1">
    <location>
        <begin position="43"/>
        <end position="59"/>
    </location>
</feature>
<feature type="compositionally biased region" description="Basic and acidic residues" evidence="1">
    <location>
        <begin position="90"/>
        <end position="113"/>
    </location>
</feature>
<feature type="region of interest" description="Disordered" evidence="1">
    <location>
        <begin position="25"/>
        <end position="181"/>
    </location>
</feature>
<evidence type="ECO:0000256" key="1">
    <source>
        <dbReference type="SAM" id="MobiDB-lite"/>
    </source>
</evidence>
<dbReference type="PANTHER" id="PTHR13161">
    <property type="entry name" value="SPLICING FACTOR SUPPRESSOR OF WHITE APRICOT"/>
    <property type="match status" value="1"/>
</dbReference>
<evidence type="ECO:0000313" key="2">
    <source>
        <dbReference type="EMBL" id="KAJ6990242.1"/>
    </source>
</evidence>
<organism evidence="2 3">
    <name type="scientific">Populus alba x Populus x berolinensis</name>
    <dbReference type="NCBI Taxonomy" id="444605"/>
    <lineage>
        <taxon>Eukaryota</taxon>
        <taxon>Viridiplantae</taxon>
        <taxon>Streptophyta</taxon>
        <taxon>Embryophyta</taxon>
        <taxon>Tracheophyta</taxon>
        <taxon>Spermatophyta</taxon>
        <taxon>Magnoliopsida</taxon>
        <taxon>eudicotyledons</taxon>
        <taxon>Gunneridae</taxon>
        <taxon>Pentapetalae</taxon>
        <taxon>rosids</taxon>
        <taxon>fabids</taxon>
        <taxon>Malpighiales</taxon>
        <taxon>Salicaceae</taxon>
        <taxon>Saliceae</taxon>
        <taxon>Populus</taxon>
    </lineage>
</organism>
<keyword evidence="3" id="KW-1185">Reference proteome</keyword>
<reference evidence="2" key="1">
    <citation type="journal article" date="2023" name="Mol. Ecol. Resour.">
        <title>Chromosome-level genome assembly of a triploid poplar Populus alba 'Berolinensis'.</title>
        <authorList>
            <person name="Chen S."/>
            <person name="Yu Y."/>
            <person name="Wang X."/>
            <person name="Wang S."/>
            <person name="Zhang T."/>
            <person name="Zhou Y."/>
            <person name="He R."/>
            <person name="Meng N."/>
            <person name="Wang Y."/>
            <person name="Liu W."/>
            <person name="Liu Z."/>
            <person name="Liu J."/>
            <person name="Guo Q."/>
            <person name="Huang H."/>
            <person name="Sederoff R.R."/>
            <person name="Wang G."/>
            <person name="Qu G."/>
            <person name="Chen S."/>
        </authorList>
    </citation>
    <scope>NUCLEOTIDE SEQUENCE</scope>
    <source>
        <strain evidence="2">SC-2020</strain>
    </source>
</reference>
<dbReference type="PANTHER" id="PTHR13161:SF4">
    <property type="entry name" value="CLK4-ASSOCIATING SERINE_ARGININE RICH PROTEIN"/>
    <property type="match status" value="1"/>
</dbReference>
<feature type="compositionally biased region" description="Basic residues" evidence="1">
    <location>
        <begin position="120"/>
        <end position="171"/>
    </location>
</feature>
<accession>A0AAD6VVV5</accession>
<comment type="caution">
    <text evidence="2">The sequence shown here is derived from an EMBL/GenBank/DDBJ whole genome shotgun (WGS) entry which is preliminary data.</text>
</comment>
<dbReference type="InterPro" id="IPR040397">
    <property type="entry name" value="SWAP"/>
</dbReference>
<dbReference type="AlphaFoldDB" id="A0AAD6VVV5"/>
<dbReference type="EMBL" id="JAQIZT010000007">
    <property type="protein sequence ID" value="KAJ6990242.1"/>
    <property type="molecule type" value="Genomic_DNA"/>
</dbReference>